<proteinExistence type="predicted"/>
<reference evidence="1 2" key="1">
    <citation type="submission" date="2018-03" db="EMBL/GenBank/DDBJ databases">
        <title>Genomic Encyclopedia of Type Strains, Phase III (KMG-III): the genomes of soil and plant-associated and newly described type strains.</title>
        <authorList>
            <person name="Whitman W."/>
        </authorList>
    </citation>
    <scope>NUCLEOTIDE SEQUENCE [LARGE SCALE GENOMIC DNA]</scope>
    <source>
        <strain evidence="1 2">CGMCC 1.07653</strain>
    </source>
</reference>
<protein>
    <recommendedName>
        <fullName evidence="3">Capsid protein</fullName>
    </recommendedName>
</protein>
<dbReference type="OrthoDB" id="2043960at2"/>
<comment type="caution">
    <text evidence="1">The sequence shown here is derived from an EMBL/GenBank/DDBJ whole genome shotgun (WGS) entry which is preliminary data.</text>
</comment>
<dbReference type="AlphaFoldDB" id="A0A2P8H686"/>
<dbReference type="NCBIfam" id="NF047353">
    <property type="entry name" value="tube_lmo2291"/>
    <property type="match status" value="1"/>
</dbReference>
<evidence type="ECO:0000313" key="1">
    <source>
        <dbReference type="EMBL" id="PSL41704.1"/>
    </source>
</evidence>
<organism evidence="1 2">
    <name type="scientific">Salsuginibacillus halophilus</name>
    <dbReference type="NCBI Taxonomy" id="517424"/>
    <lineage>
        <taxon>Bacteria</taxon>
        <taxon>Bacillati</taxon>
        <taxon>Bacillota</taxon>
        <taxon>Bacilli</taxon>
        <taxon>Bacillales</taxon>
        <taxon>Bacillaceae</taxon>
        <taxon>Salsuginibacillus</taxon>
    </lineage>
</organism>
<evidence type="ECO:0000313" key="2">
    <source>
        <dbReference type="Proteomes" id="UP000242310"/>
    </source>
</evidence>
<gene>
    <name evidence="1" type="ORF">B0H94_11817</name>
</gene>
<dbReference type="Proteomes" id="UP000242310">
    <property type="component" value="Unassembled WGS sequence"/>
</dbReference>
<evidence type="ECO:0008006" key="3">
    <source>
        <dbReference type="Google" id="ProtNLM"/>
    </source>
</evidence>
<dbReference type="RefSeq" id="WP_106589880.1">
    <property type="nucleotide sequence ID" value="NZ_PYAV01000018.1"/>
</dbReference>
<name>A0A2P8H686_9BACI</name>
<keyword evidence="2" id="KW-1185">Reference proteome</keyword>
<accession>A0A2P8H686</accession>
<dbReference type="EMBL" id="PYAV01000018">
    <property type="protein sequence ID" value="PSL41704.1"/>
    <property type="molecule type" value="Genomic_DNA"/>
</dbReference>
<sequence>MQDEGLLVQSKHKFEIDVTPGEEEETYERLAKGFNSLDPELNEENDQTQYFDGDGYASTTVMGAQMTLSFSGHRYYGDAAQDFIFEKWLEIGKGRETTFKWTLPNGVVLEGPVTIAEISGPGGDANEKGEIEVAIHFNGKPEVTEEGEEE</sequence>